<evidence type="ECO:0000313" key="2">
    <source>
        <dbReference type="EMBL" id="EOA34081.1"/>
    </source>
</evidence>
<evidence type="ECO:0000259" key="1">
    <source>
        <dbReference type="Pfam" id="PF03171"/>
    </source>
</evidence>
<evidence type="ECO:0000313" key="3">
    <source>
        <dbReference type="Proteomes" id="UP000029121"/>
    </source>
</evidence>
<keyword evidence="3" id="KW-1185">Reference proteome</keyword>
<dbReference type="Gene3D" id="2.60.120.330">
    <property type="entry name" value="B-lactam Antibiotic, Isopenicillin N Synthase, Chain"/>
    <property type="match status" value="1"/>
</dbReference>
<dbReference type="InterPro" id="IPR044861">
    <property type="entry name" value="IPNS-like_FE2OG_OXY"/>
</dbReference>
<dbReference type="STRING" id="81985.R0GEM3"/>
<dbReference type="eggNOG" id="KOG0143">
    <property type="taxonomic scope" value="Eukaryota"/>
</dbReference>
<reference evidence="3" key="1">
    <citation type="journal article" date="2013" name="Nat. Genet.">
        <title>The Capsella rubella genome and the genomic consequences of rapid mating system evolution.</title>
        <authorList>
            <person name="Slotte T."/>
            <person name="Hazzouri K.M."/>
            <person name="Agren J.A."/>
            <person name="Koenig D."/>
            <person name="Maumus F."/>
            <person name="Guo Y.L."/>
            <person name="Steige K."/>
            <person name="Platts A.E."/>
            <person name="Escobar J.S."/>
            <person name="Newman L.K."/>
            <person name="Wang W."/>
            <person name="Mandakova T."/>
            <person name="Vello E."/>
            <person name="Smith L.M."/>
            <person name="Henz S.R."/>
            <person name="Steffen J."/>
            <person name="Takuno S."/>
            <person name="Brandvain Y."/>
            <person name="Coop G."/>
            <person name="Andolfatto P."/>
            <person name="Hu T.T."/>
            <person name="Blanchette M."/>
            <person name="Clark R.M."/>
            <person name="Quesneville H."/>
            <person name="Nordborg M."/>
            <person name="Gaut B.S."/>
            <person name="Lysak M.A."/>
            <person name="Jenkins J."/>
            <person name="Grimwood J."/>
            <person name="Chapman J."/>
            <person name="Prochnik S."/>
            <person name="Shu S."/>
            <person name="Rokhsar D."/>
            <person name="Schmutz J."/>
            <person name="Weigel D."/>
            <person name="Wright S.I."/>
        </authorList>
    </citation>
    <scope>NUCLEOTIDE SEQUENCE [LARGE SCALE GENOMIC DNA]</scope>
    <source>
        <strain evidence="3">cv. Monte Gargano</strain>
    </source>
</reference>
<dbReference type="Proteomes" id="UP000029121">
    <property type="component" value="Unassembled WGS sequence"/>
</dbReference>
<dbReference type="InterPro" id="IPR027443">
    <property type="entry name" value="IPNS-like_sf"/>
</dbReference>
<accession>R0GEM3</accession>
<protein>
    <recommendedName>
        <fullName evidence="1">Isopenicillin N synthase-like Fe(2+) 2OG dioxygenase domain-containing protein</fullName>
    </recommendedName>
</protein>
<dbReference type="InterPro" id="IPR050231">
    <property type="entry name" value="Iron_ascorbate_oxido_reductase"/>
</dbReference>
<dbReference type="PANTHER" id="PTHR47990">
    <property type="entry name" value="2-OXOGLUTARATE (2OG) AND FE(II)-DEPENDENT OXYGENASE SUPERFAMILY PROTEIN-RELATED"/>
    <property type="match status" value="1"/>
</dbReference>
<gene>
    <name evidence="2" type="ORF">CARUB_v10021582mg</name>
</gene>
<name>R0GEM3_9BRAS</name>
<dbReference type="Pfam" id="PF03171">
    <property type="entry name" value="2OG-FeII_Oxy"/>
    <property type="match status" value="1"/>
</dbReference>
<proteinExistence type="predicted"/>
<dbReference type="SUPFAM" id="SSF51197">
    <property type="entry name" value="Clavaminate synthase-like"/>
    <property type="match status" value="1"/>
</dbReference>
<feature type="domain" description="Isopenicillin N synthase-like Fe(2+) 2OG dioxygenase" evidence="1">
    <location>
        <begin position="2"/>
        <end position="74"/>
    </location>
</feature>
<feature type="non-terminal residue" evidence="2">
    <location>
        <position position="1"/>
    </location>
</feature>
<organism evidence="2 3">
    <name type="scientific">Capsella rubella</name>
    <dbReference type="NCBI Taxonomy" id="81985"/>
    <lineage>
        <taxon>Eukaryota</taxon>
        <taxon>Viridiplantae</taxon>
        <taxon>Streptophyta</taxon>
        <taxon>Embryophyta</taxon>
        <taxon>Tracheophyta</taxon>
        <taxon>Spermatophyta</taxon>
        <taxon>Magnoliopsida</taxon>
        <taxon>eudicotyledons</taxon>
        <taxon>Gunneridae</taxon>
        <taxon>Pentapetalae</taxon>
        <taxon>rosids</taxon>
        <taxon>malvids</taxon>
        <taxon>Brassicales</taxon>
        <taxon>Brassicaceae</taxon>
        <taxon>Camelineae</taxon>
        <taxon>Capsella</taxon>
    </lineage>
</organism>
<sequence length="115" mass="12494">TGFLTILQDDENVDGLEAMDNSSGAFFPIRPLPNTLAINLGDSATIWSNGRLCNVKHRVQCKEATTRISIASFLLGPMDTDLEVPSEFVDVEHPLIAIKLHDGGALKLIPHEGLE</sequence>
<dbReference type="EMBL" id="KB870806">
    <property type="protein sequence ID" value="EOA34081.1"/>
    <property type="molecule type" value="Genomic_DNA"/>
</dbReference>
<dbReference type="AlphaFoldDB" id="R0GEM3"/>